<name>A0A8S2WNR0_9BILA</name>
<protein>
    <submittedName>
        <fullName evidence="1">Uncharacterized protein</fullName>
    </submittedName>
</protein>
<sequence length="129" mass="15331">MYHIIESDPKRSTEMTKSNIEYLTINQININDLKQLISYTPKLKYLNTYLCDRQHDITIDFDQFQTLTPSLESLKLQLNSNVTMINLECLLKQLPKLKHLELIGSRIHEHYFCGERWQCLIQMFLNTIP</sequence>
<dbReference type="SUPFAM" id="SSF52047">
    <property type="entry name" value="RNI-like"/>
    <property type="match status" value="1"/>
</dbReference>
<reference evidence="1" key="1">
    <citation type="submission" date="2021-02" db="EMBL/GenBank/DDBJ databases">
        <authorList>
            <person name="Nowell W R."/>
        </authorList>
    </citation>
    <scope>NUCLEOTIDE SEQUENCE</scope>
</reference>
<evidence type="ECO:0000313" key="1">
    <source>
        <dbReference type="EMBL" id="CAF4453537.1"/>
    </source>
</evidence>
<comment type="caution">
    <text evidence="1">The sequence shown here is derived from an EMBL/GenBank/DDBJ whole genome shotgun (WGS) entry which is preliminary data.</text>
</comment>
<dbReference type="InterPro" id="IPR032675">
    <property type="entry name" value="LRR_dom_sf"/>
</dbReference>
<dbReference type="EMBL" id="CAJOBA010083713">
    <property type="protein sequence ID" value="CAF4453537.1"/>
    <property type="molecule type" value="Genomic_DNA"/>
</dbReference>
<accession>A0A8S2WNR0</accession>
<dbReference type="AlphaFoldDB" id="A0A8S2WNR0"/>
<proteinExistence type="predicted"/>
<dbReference type="Gene3D" id="3.80.10.10">
    <property type="entry name" value="Ribonuclease Inhibitor"/>
    <property type="match status" value="1"/>
</dbReference>
<dbReference type="Proteomes" id="UP000682733">
    <property type="component" value="Unassembled WGS sequence"/>
</dbReference>
<evidence type="ECO:0000313" key="2">
    <source>
        <dbReference type="Proteomes" id="UP000682733"/>
    </source>
</evidence>
<gene>
    <name evidence="1" type="ORF">TMI583_LOCUS45931</name>
</gene>
<organism evidence="1 2">
    <name type="scientific">Didymodactylos carnosus</name>
    <dbReference type="NCBI Taxonomy" id="1234261"/>
    <lineage>
        <taxon>Eukaryota</taxon>
        <taxon>Metazoa</taxon>
        <taxon>Spiralia</taxon>
        <taxon>Gnathifera</taxon>
        <taxon>Rotifera</taxon>
        <taxon>Eurotatoria</taxon>
        <taxon>Bdelloidea</taxon>
        <taxon>Philodinida</taxon>
        <taxon>Philodinidae</taxon>
        <taxon>Didymodactylos</taxon>
    </lineage>
</organism>